<evidence type="ECO:0000313" key="2">
    <source>
        <dbReference type="EMBL" id="KRX10903.1"/>
    </source>
</evidence>
<dbReference type="SUPFAM" id="SSF51197">
    <property type="entry name" value="Clavaminate synthase-like"/>
    <property type="match status" value="1"/>
</dbReference>
<dbReference type="OrthoDB" id="445341at2759"/>
<dbReference type="InParanoid" id="A0A0V0R8T4"/>
<dbReference type="Proteomes" id="UP000054937">
    <property type="component" value="Unassembled WGS sequence"/>
</dbReference>
<dbReference type="InterPro" id="IPR005123">
    <property type="entry name" value="Oxoglu/Fe-dep_dioxygenase_dom"/>
</dbReference>
<comment type="caution">
    <text evidence="2">The sequence shown here is derived from an EMBL/GenBank/DDBJ whole genome shotgun (WGS) entry which is preliminary data.</text>
</comment>
<protein>
    <recommendedName>
        <fullName evidence="1">Fe2OG dioxygenase domain-containing protein</fullName>
    </recommendedName>
</protein>
<dbReference type="PANTHER" id="PTHR31212:SF4">
    <property type="entry name" value="ALPHA-KETOGLUTARATE-DEPENDENT DIOXYGENASE ALKB HOMOLOG 3"/>
    <property type="match status" value="1"/>
</dbReference>
<dbReference type="InterPro" id="IPR027450">
    <property type="entry name" value="AlkB-like"/>
</dbReference>
<keyword evidence="3" id="KW-1185">Reference proteome</keyword>
<organism evidence="2 3">
    <name type="scientific">Pseudocohnilembus persalinus</name>
    <name type="common">Ciliate</name>
    <dbReference type="NCBI Taxonomy" id="266149"/>
    <lineage>
        <taxon>Eukaryota</taxon>
        <taxon>Sar</taxon>
        <taxon>Alveolata</taxon>
        <taxon>Ciliophora</taxon>
        <taxon>Intramacronucleata</taxon>
        <taxon>Oligohymenophorea</taxon>
        <taxon>Scuticociliatia</taxon>
        <taxon>Philasterida</taxon>
        <taxon>Pseudocohnilembidae</taxon>
        <taxon>Pseudocohnilembus</taxon>
    </lineage>
</organism>
<accession>A0A0V0R8T4</accession>
<proteinExistence type="predicted"/>
<evidence type="ECO:0000259" key="1">
    <source>
        <dbReference type="PROSITE" id="PS51471"/>
    </source>
</evidence>
<dbReference type="OMA" id="AMENWNT"/>
<dbReference type="InterPro" id="IPR037151">
    <property type="entry name" value="AlkB-like_sf"/>
</dbReference>
<feature type="domain" description="Fe2OG dioxygenase" evidence="1">
    <location>
        <begin position="137"/>
        <end position="235"/>
    </location>
</feature>
<dbReference type="PROSITE" id="PS51471">
    <property type="entry name" value="FE2OG_OXY"/>
    <property type="match status" value="1"/>
</dbReference>
<dbReference type="Pfam" id="PF13532">
    <property type="entry name" value="2OG-FeII_Oxy_2"/>
    <property type="match status" value="1"/>
</dbReference>
<dbReference type="PANTHER" id="PTHR31212">
    <property type="entry name" value="ALPHA-KETOGLUTARATE-DEPENDENT DIOXYGENASE ALKB HOMOLOG 3"/>
    <property type="match status" value="1"/>
</dbReference>
<dbReference type="AlphaFoldDB" id="A0A0V0R8T4"/>
<dbReference type="GO" id="GO:0051213">
    <property type="term" value="F:dioxygenase activity"/>
    <property type="evidence" value="ECO:0007669"/>
    <property type="project" value="InterPro"/>
</dbReference>
<reference evidence="2 3" key="1">
    <citation type="journal article" date="2015" name="Sci. Rep.">
        <title>Genome of the facultative scuticociliatosis pathogen Pseudocohnilembus persalinus provides insight into its virulence through horizontal gene transfer.</title>
        <authorList>
            <person name="Xiong J."/>
            <person name="Wang G."/>
            <person name="Cheng J."/>
            <person name="Tian M."/>
            <person name="Pan X."/>
            <person name="Warren A."/>
            <person name="Jiang C."/>
            <person name="Yuan D."/>
            <person name="Miao W."/>
        </authorList>
    </citation>
    <scope>NUCLEOTIDE SEQUENCE [LARGE SCALE GENOMIC DNA]</scope>
    <source>
        <strain evidence="2">36N120E</strain>
    </source>
</reference>
<dbReference type="GO" id="GO:0006307">
    <property type="term" value="P:DNA alkylation repair"/>
    <property type="evidence" value="ECO:0007669"/>
    <property type="project" value="InterPro"/>
</dbReference>
<dbReference type="EMBL" id="LDAU01000013">
    <property type="protein sequence ID" value="KRX10903.1"/>
    <property type="molecule type" value="Genomic_DNA"/>
</dbReference>
<gene>
    <name evidence="2" type="ORF">PPERSA_12027</name>
</gene>
<dbReference type="InterPro" id="IPR032854">
    <property type="entry name" value="ALKBH3"/>
</dbReference>
<evidence type="ECO:0000313" key="3">
    <source>
        <dbReference type="Proteomes" id="UP000054937"/>
    </source>
</evidence>
<dbReference type="Gene3D" id="2.60.120.590">
    <property type="entry name" value="Alpha-ketoglutarate-dependent dioxygenase AlkB-like"/>
    <property type="match status" value="1"/>
</dbReference>
<name>A0A0V0R8T4_PSEPJ</name>
<sequence>MQITQKNQVQQQNEQIVKQEPIYLDVVPDQNKYIINHNKEQQIDLGKNSILQVFPRIISEKESQELYDLLMDKCKWYQPQYMIGGNLQYPDRKMSGITERDRQKIYRAFKQEELQYFEDFPEIKKVKEIVENITKNKYSHVLLNYYESGKNTIGYHSDQLIPGQLVASVSLGAARKFRFQPQKISGIQKQYEVLLKPGSLVVFDENAGGKFFKHSIPKEMKIKEGRINLTFRNTVE</sequence>